<evidence type="ECO:0000256" key="1">
    <source>
        <dbReference type="ARBA" id="ARBA00004127"/>
    </source>
</evidence>
<evidence type="ECO:0000256" key="2">
    <source>
        <dbReference type="ARBA" id="ARBA00007362"/>
    </source>
</evidence>
<dbReference type="PANTHER" id="PTHR22911:SF102">
    <property type="entry name" value="MEMBRANE PROTEIN"/>
    <property type="match status" value="1"/>
</dbReference>
<dbReference type="Gene3D" id="1.10.3730.20">
    <property type="match status" value="1"/>
</dbReference>
<dbReference type="Proteomes" id="UP000313395">
    <property type="component" value="Unassembled WGS sequence"/>
</dbReference>
<feature type="transmembrane region" description="Helical" evidence="3">
    <location>
        <begin position="200"/>
        <end position="219"/>
    </location>
</feature>
<feature type="transmembrane region" description="Helical" evidence="3">
    <location>
        <begin position="226"/>
        <end position="246"/>
    </location>
</feature>
<name>A0A5C5E494_9LACT</name>
<keyword evidence="3" id="KW-0812">Transmembrane</keyword>
<feature type="transmembrane region" description="Helical" evidence="3">
    <location>
        <begin position="64"/>
        <end position="81"/>
    </location>
</feature>
<keyword evidence="3" id="KW-0472">Membrane</keyword>
<keyword evidence="6" id="KW-1185">Reference proteome</keyword>
<gene>
    <name evidence="5" type="ORF">FHK04_12715</name>
</gene>
<accession>A0A5C5E494</accession>
<reference evidence="5 6" key="1">
    <citation type="submission" date="2019-06" db="EMBL/GenBank/DDBJ databases">
        <title>Description Trichococcus psychrophilus sp. nov., isolated from a cold spring, by genomic and phenotypic analyses.</title>
        <authorList>
            <person name="Zakharyuk A."/>
        </authorList>
    </citation>
    <scope>NUCLEOTIDE SEQUENCE [LARGE SCALE GENOMIC DNA]</scope>
    <source>
        <strain evidence="5 6">SKBG</strain>
    </source>
</reference>
<feature type="domain" description="EamA" evidence="4">
    <location>
        <begin position="205"/>
        <end position="336"/>
    </location>
</feature>
<dbReference type="EMBL" id="VENO01000005">
    <property type="protein sequence ID" value="TNV68034.1"/>
    <property type="molecule type" value="Genomic_DNA"/>
</dbReference>
<keyword evidence="3" id="KW-1133">Transmembrane helix</keyword>
<dbReference type="SUPFAM" id="SSF103481">
    <property type="entry name" value="Multidrug resistance efflux transporter EmrE"/>
    <property type="match status" value="2"/>
</dbReference>
<comment type="caution">
    <text evidence="5">The sequence shown here is derived from an EMBL/GenBank/DDBJ whole genome shotgun (WGS) entry which is preliminary data.</text>
</comment>
<proteinExistence type="inferred from homology"/>
<dbReference type="PANTHER" id="PTHR22911">
    <property type="entry name" value="ACYL-MALONYL CONDENSING ENZYME-RELATED"/>
    <property type="match status" value="1"/>
</dbReference>
<feature type="transmembrane region" description="Helical" evidence="3">
    <location>
        <begin position="150"/>
        <end position="168"/>
    </location>
</feature>
<dbReference type="AlphaFoldDB" id="A0A5C5E494"/>
<comment type="subcellular location">
    <subcellularLocation>
        <location evidence="1">Endomembrane system</location>
        <topology evidence="1">Multi-pass membrane protein</topology>
    </subcellularLocation>
</comment>
<dbReference type="InterPro" id="IPR000620">
    <property type="entry name" value="EamA_dom"/>
</dbReference>
<evidence type="ECO:0000313" key="6">
    <source>
        <dbReference type="Proteomes" id="UP000313395"/>
    </source>
</evidence>
<dbReference type="Pfam" id="PF00892">
    <property type="entry name" value="EamA"/>
    <property type="match status" value="2"/>
</dbReference>
<feature type="transmembrane region" description="Helical" evidence="3">
    <location>
        <begin position="266"/>
        <end position="284"/>
    </location>
</feature>
<evidence type="ECO:0000259" key="4">
    <source>
        <dbReference type="Pfam" id="PF00892"/>
    </source>
</evidence>
<feature type="transmembrane region" description="Helical" evidence="3">
    <location>
        <begin position="119"/>
        <end position="138"/>
    </location>
</feature>
<sequence>MRNVRSNGIVAYDSSKRYGTQLAARSVFFCVSPVPAGKLCDMMGVLFSSIKGRCGVVSKGKGKVMLSMLIFGTISIFVKNIDLASNQVAFFRGALGSLFLWGTLLVRKERIPLALVRKNAKFLLLSGFAVGMNWILLFEAFRYTTVSNATLSYYFQPIFMTLLAPFVFKESLTAKKIACVLLAMLGMFLIIGVSPNAGAYNHPVGIGFGLAAAFFYAVAIMSNKKIAGLGGIPLTALTLVIATGILTPYVALTSGFGLGQLTGSSITSLLVLGIIHTGIAYVLMFAGAQAVESQTFAVLSYVDPVTAIVVSAVFLKEDLSPVQLAGGVLILAAAFLNEFLGNKEKQVMISKE</sequence>
<dbReference type="InterPro" id="IPR037185">
    <property type="entry name" value="EmrE-like"/>
</dbReference>
<comment type="similarity">
    <text evidence="2">Belongs to the EamA transporter family.</text>
</comment>
<evidence type="ECO:0000313" key="5">
    <source>
        <dbReference type="EMBL" id="TNV68034.1"/>
    </source>
</evidence>
<feature type="transmembrane region" description="Helical" evidence="3">
    <location>
        <begin position="321"/>
        <end position="340"/>
    </location>
</feature>
<feature type="domain" description="EamA" evidence="4">
    <location>
        <begin position="64"/>
        <end position="191"/>
    </location>
</feature>
<organism evidence="5 6">
    <name type="scientific">Trichococcus shcherbakoviae subsp. psychrophilus</name>
    <dbReference type="NCBI Taxonomy" id="2585775"/>
    <lineage>
        <taxon>Bacteria</taxon>
        <taxon>Bacillati</taxon>
        <taxon>Bacillota</taxon>
        <taxon>Bacilli</taxon>
        <taxon>Lactobacillales</taxon>
        <taxon>Carnobacteriaceae</taxon>
        <taxon>Trichococcus</taxon>
    </lineage>
</organism>
<protein>
    <submittedName>
        <fullName evidence="5">EamA/RhaT family transporter</fullName>
    </submittedName>
</protein>
<feature type="transmembrane region" description="Helical" evidence="3">
    <location>
        <begin position="296"/>
        <end position="315"/>
    </location>
</feature>
<dbReference type="GO" id="GO:0016020">
    <property type="term" value="C:membrane"/>
    <property type="evidence" value="ECO:0007669"/>
    <property type="project" value="InterPro"/>
</dbReference>
<evidence type="ECO:0000256" key="3">
    <source>
        <dbReference type="SAM" id="Phobius"/>
    </source>
</evidence>
<feature type="transmembrane region" description="Helical" evidence="3">
    <location>
        <begin position="177"/>
        <end position="194"/>
    </location>
</feature>
<feature type="transmembrane region" description="Helical" evidence="3">
    <location>
        <begin position="87"/>
        <end position="107"/>
    </location>
</feature>